<reference evidence="10" key="2">
    <citation type="journal article" date="2018" name="BMC Genomics">
        <title>Whole genome sequencing and function prediction of 133 gut anaerobes isolated from chicken caecum in pure cultures.</title>
        <authorList>
            <person name="Medvecky M."/>
            <person name="Cejkova D."/>
            <person name="Polansky O."/>
            <person name="Karasova D."/>
            <person name="Kubasova T."/>
            <person name="Cizek A."/>
            <person name="Rychlik I."/>
        </authorList>
    </citation>
    <scope>NUCLEOTIDE SEQUENCE</scope>
    <source>
        <strain evidence="10">An179</strain>
        <strain evidence="9">An180</strain>
    </source>
</reference>
<dbReference type="RefSeq" id="WP_016147549.1">
    <property type="nucleotide sequence ID" value="NZ_CABKSA010000001.1"/>
</dbReference>
<dbReference type="GO" id="GO:0015935">
    <property type="term" value="C:small ribosomal subunit"/>
    <property type="evidence" value="ECO:0007669"/>
    <property type="project" value="TreeGrafter"/>
</dbReference>
<comment type="caution">
    <text evidence="10">The sequence shown here is derived from an EMBL/GenBank/DDBJ whole genome shotgun (WGS) entry which is preliminary data.</text>
</comment>
<keyword evidence="4 8" id="KW-0694">RNA-binding</keyword>
<evidence type="ECO:0000256" key="1">
    <source>
        <dbReference type="ARBA" id="ARBA00003134"/>
    </source>
</evidence>
<protein>
    <recommendedName>
        <fullName evidence="7 8">Small ribosomal subunit protein bS20</fullName>
    </recommendedName>
</protein>
<dbReference type="GO" id="GO:0070181">
    <property type="term" value="F:small ribosomal subunit rRNA binding"/>
    <property type="evidence" value="ECO:0007669"/>
    <property type="project" value="TreeGrafter"/>
</dbReference>
<keyword evidence="3 8" id="KW-0699">rRNA-binding</keyword>
<dbReference type="AlphaFoldDB" id="A0A1Y4LLE5"/>
<dbReference type="GO" id="GO:0003735">
    <property type="term" value="F:structural constituent of ribosome"/>
    <property type="evidence" value="ECO:0007669"/>
    <property type="project" value="InterPro"/>
</dbReference>
<dbReference type="PANTHER" id="PTHR33398:SF1">
    <property type="entry name" value="SMALL RIBOSOMAL SUBUNIT PROTEIN BS20C"/>
    <property type="match status" value="1"/>
</dbReference>
<evidence type="ECO:0000313" key="10">
    <source>
        <dbReference type="EMBL" id="OUP56700.1"/>
    </source>
</evidence>
<dbReference type="HAMAP" id="MF_00500">
    <property type="entry name" value="Ribosomal_bS20"/>
    <property type="match status" value="1"/>
</dbReference>
<name>A0A1Y4LLE5_9FIRM</name>
<reference evidence="11 12" key="1">
    <citation type="submission" date="2017-04" db="EMBL/GenBank/DDBJ databases">
        <title>Function of individual gut microbiota members based on whole genome sequencing of pure cultures obtained from chicken caecum.</title>
        <authorList>
            <person name="Medvecky M."/>
            <person name="Cejkova D."/>
            <person name="Polansky O."/>
            <person name="Karasova D."/>
            <person name="Kubasova T."/>
            <person name="Cizek A."/>
            <person name="Rychlik I."/>
        </authorList>
    </citation>
    <scope>NUCLEOTIDE SEQUENCE [LARGE SCALE GENOMIC DNA]</scope>
    <source>
        <strain evidence="11">An179</strain>
        <strain evidence="12">An180</strain>
    </source>
</reference>
<dbReference type="Proteomes" id="UP000195326">
    <property type="component" value="Unassembled WGS sequence"/>
</dbReference>
<keyword evidence="6 8" id="KW-0687">Ribonucleoprotein</keyword>
<organism evidence="10 11">
    <name type="scientific">Butyricicoccus pullicaecorum</name>
    <dbReference type="NCBI Taxonomy" id="501571"/>
    <lineage>
        <taxon>Bacteria</taxon>
        <taxon>Bacillati</taxon>
        <taxon>Bacillota</taxon>
        <taxon>Clostridia</taxon>
        <taxon>Eubacteriales</taxon>
        <taxon>Butyricicoccaceae</taxon>
        <taxon>Butyricicoccus</taxon>
    </lineage>
</organism>
<evidence type="ECO:0000256" key="8">
    <source>
        <dbReference type="HAMAP-Rule" id="MF_00500"/>
    </source>
</evidence>
<dbReference type="Gene3D" id="1.20.58.110">
    <property type="entry name" value="Ribosomal protein S20"/>
    <property type="match status" value="1"/>
</dbReference>
<dbReference type="InterPro" id="IPR002583">
    <property type="entry name" value="Ribosomal_bS20"/>
</dbReference>
<dbReference type="EMBL" id="NFKK01000002">
    <property type="protein sequence ID" value="OUP54029.1"/>
    <property type="molecule type" value="Genomic_DNA"/>
</dbReference>
<dbReference type="GO" id="GO:0005829">
    <property type="term" value="C:cytosol"/>
    <property type="evidence" value="ECO:0007669"/>
    <property type="project" value="TreeGrafter"/>
</dbReference>
<evidence type="ECO:0000256" key="3">
    <source>
        <dbReference type="ARBA" id="ARBA00022730"/>
    </source>
</evidence>
<evidence type="ECO:0000256" key="2">
    <source>
        <dbReference type="ARBA" id="ARBA00007634"/>
    </source>
</evidence>
<proteinExistence type="inferred from homology"/>
<dbReference type="STRING" id="501571.GCA_900143195_00966"/>
<dbReference type="SUPFAM" id="SSF46992">
    <property type="entry name" value="Ribosomal protein S20"/>
    <property type="match status" value="1"/>
</dbReference>
<evidence type="ECO:0000256" key="7">
    <source>
        <dbReference type="ARBA" id="ARBA00035136"/>
    </source>
</evidence>
<dbReference type="EMBL" id="NFKL01000017">
    <property type="protein sequence ID" value="OUP56700.1"/>
    <property type="molecule type" value="Genomic_DNA"/>
</dbReference>
<comment type="similarity">
    <text evidence="2 8">Belongs to the bacterial ribosomal protein bS20 family.</text>
</comment>
<keyword evidence="5 8" id="KW-0689">Ribosomal protein</keyword>
<evidence type="ECO:0000256" key="4">
    <source>
        <dbReference type="ARBA" id="ARBA00022884"/>
    </source>
</evidence>
<dbReference type="NCBIfam" id="TIGR00029">
    <property type="entry name" value="S20"/>
    <property type="match status" value="1"/>
</dbReference>
<dbReference type="InterPro" id="IPR036510">
    <property type="entry name" value="Ribosomal_bS20_sf"/>
</dbReference>
<dbReference type="FunFam" id="1.20.58.110:FF:000001">
    <property type="entry name" value="30S ribosomal protein S20"/>
    <property type="match status" value="1"/>
</dbReference>
<comment type="function">
    <text evidence="1 8">Binds directly to 16S ribosomal RNA.</text>
</comment>
<dbReference type="GO" id="GO:0006412">
    <property type="term" value="P:translation"/>
    <property type="evidence" value="ECO:0007669"/>
    <property type="project" value="UniProtKB-UniRule"/>
</dbReference>
<sequence length="87" mass="9328">MPNIKSAKKRVKVTKTKNLQNQMAKSALKTVLKKFDAAVAAGDKSAAEAAYKVAVKAVDQAAAKHLMHKNNAAHKKSAMTLKLNNAQ</sequence>
<evidence type="ECO:0000313" key="12">
    <source>
        <dbReference type="Proteomes" id="UP000195897"/>
    </source>
</evidence>
<evidence type="ECO:0000256" key="5">
    <source>
        <dbReference type="ARBA" id="ARBA00022980"/>
    </source>
</evidence>
<gene>
    <name evidence="8" type="primary">rpsT</name>
    <name evidence="10" type="ORF">B5F15_11970</name>
    <name evidence="9" type="ORF">B5F17_02130</name>
</gene>
<evidence type="ECO:0000313" key="9">
    <source>
        <dbReference type="EMBL" id="OUP54029.1"/>
    </source>
</evidence>
<dbReference type="Proteomes" id="UP000195897">
    <property type="component" value="Unassembled WGS sequence"/>
</dbReference>
<evidence type="ECO:0000256" key="6">
    <source>
        <dbReference type="ARBA" id="ARBA00023274"/>
    </source>
</evidence>
<dbReference type="PANTHER" id="PTHR33398">
    <property type="entry name" value="30S RIBOSOMAL PROTEIN S20"/>
    <property type="match status" value="1"/>
</dbReference>
<accession>A0A1Y4LLE5</accession>
<dbReference type="Pfam" id="PF01649">
    <property type="entry name" value="Ribosomal_S20p"/>
    <property type="match status" value="1"/>
</dbReference>
<evidence type="ECO:0000313" key="11">
    <source>
        <dbReference type="Proteomes" id="UP000195326"/>
    </source>
</evidence>